<proteinExistence type="predicted"/>
<accession>A0A511ZDP7</accession>
<dbReference type="Proteomes" id="UP000321558">
    <property type="component" value="Unassembled WGS sequence"/>
</dbReference>
<sequence length="532" mass="59218">MAENDNEQPKKKGLSKGIIAIIIAVIVLAGGGAAAFFLTASTPKATYFQAEKNSIEQLQTFVETRYEDELNWYEQSLENPVSQTVNLGLNLEGLENSYYADPQIIAMLSNAELSINSETDMENKQAYSDLSVNVGGMDFSGIAGYVEGPDVYAQLPFLDEVLKISDEDIGSVLTQFDPYTFTGNERLGIEELVFDNEAVLLTEEEEKYIQDEYLMFIYEELPDESFESDKEDVEVNGDSINTEKITMNLSEDELKSVITSVLEKMKGDDEFKEILKGQFEQTAYMPLEDPAVIEEQLNEVMAEFDNAIDQGIEQVDSFQFPDGLQSTLWVSDNKVVQRDFSISLAPEGEEPVTINLSGGQLFNDDQIYFDHTLTMNDDSEEVSIAFNGDFQGTGDTVTDNANLNFAFDDGYTPVEFAAAYTGDETLDGSTRDFDRQLQVTVENETVNLGWTGDSTYDGDQMNSNNNIALDFPGYVENVSMDLNTEGAVIDAVEGIDTSNVVDLGAMSAEELQEYFQGDFTNQLDQWLMQFGF</sequence>
<dbReference type="AlphaFoldDB" id="A0A511ZDP7"/>
<evidence type="ECO:0000256" key="1">
    <source>
        <dbReference type="SAM" id="Phobius"/>
    </source>
</evidence>
<keyword evidence="1" id="KW-0812">Transmembrane</keyword>
<dbReference type="RefSeq" id="WP_147207964.1">
    <property type="nucleotide sequence ID" value="NZ_BJYM01000001.1"/>
</dbReference>
<gene>
    <name evidence="2" type="ORF">OSO01_03120</name>
</gene>
<keyword evidence="1" id="KW-0472">Membrane</keyword>
<dbReference type="STRING" id="582851.GCA_900162665_02541"/>
<feature type="transmembrane region" description="Helical" evidence="1">
    <location>
        <begin position="18"/>
        <end position="38"/>
    </location>
</feature>
<keyword evidence="1" id="KW-1133">Transmembrane helix</keyword>
<reference evidence="2 3" key="1">
    <citation type="submission" date="2019-07" db="EMBL/GenBank/DDBJ databases">
        <title>Whole genome shotgun sequence of Oceanobacillus sojae NBRC 105379.</title>
        <authorList>
            <person name="Hosoyama A."/>
            <person name="Uohara A."/>
            <person name="Ohji S."/>
            <person name="Ichikawa N."/>
        </authorList>
    </citation>
    <scope>NUCLEOTIDE SEQUENCE [LARGE SCALE GENOMIC DNA]</scope>
    <source>
        <strain evidence="2 3">NBRC 105379</strain>
    </source>
</reference>
<dbReference type="OrthoDB" id="2729040at2"/>
<organism evidence="2 3">
    <name type="scientific">Oceanobacillus sojae</name>
    <dbReference type="NCBI Taxonomy" id="582851"/>
    <lineage>
        <taxon>Bacteria</taxon>
        <taxon>Bacillati</taxon>
        <taxon>Bacillota</taxon>
        <taxon>Bacilli</taxon>
        <taxon>Bacillales</taxon>
        <taxon>Bacillaceae</taxon>
        <taxon>Oceanobacillus</taxon>
    </lineage>
</organism>
<comment type="caution">
    <text evidence="2">The sequence shown here is derived from an EMBL/GenBank/DDBJ whole genome shotgun (WGS) entry which is preliminary data.</text>
</comment>
<name>A0A511ZDP7_9BACI</name>
<keyword evidence="3" id="KW-1185">Reference proteome</keyword>
<evidence type="ECO:0000313" key="3">
    <source>
        <dbReference type="Proteomes" id="UP000321558"/>
    </source>
</evidence>
<dbReference type="EMBL" id="BJYM01000001">
    <property type="protein sequence ID" value="GEN85573.1"/>
    <property type="molecule type" value="Genomic_DNA"/>
</dbReference>
<protein>
    <recommendedName>
        <fullName evidence="4">DUF945 domain-containing protein</fullName>
    </recommendedName>
</protein>
<evidence type="ECO:0008006" key="4">
    <source>
        <dbReference type="Google" id="ProtNLM"/>
    </source>
</evidence>
<evidence type="ECO:0000313" key="2">
    <source>
        <dbReference type="EMBL" id="GEN85573.1"/>
    </source>
</evidence>